<evidence type="ECO:0000256" key="6">
    <source>
        <dbReference type="ARBA" id="ARBA00022824"/>
    </source>
</evidence>
<evidence type="ECO:0000256" key="2">
    <source>
        <dbReference type="ARBA" id="ARBA00004502"/>
    </source>
</evidence>
<evidence type="ECO:0000256" key="8">
    <source>
        <dbReference type="ARBA" id="ARBA00023136"/>
    </source>
</evidence>
<dbReference type="RefSeq" id="XP_002740711.1">
    <property type="nucleotide sequence ID" value="XM_002740665.2"/>
</dbReference>
<evidence type="ECO:0000256" key="4">
    <source>
        <dbReference type="ARBA" id="ARBA00022677"/>
    </source>
</evidence>
<sequence length="161" mass="18049">MAATTNQKYPSTEEVWDRFNKLKDRVDERLHVKDTFDRIVEYGNEHPIVALSVIVAVALASIPVVVFVSFAITTIFISFLGFVFVEGTLLTFGGVVLSAILFFIAIFVLGLCLLATAAWFTFDMAVQVMHTAQDRFQNRAKYKHETDVGKKIVDAAEKDCH</sequence>
<feature type="transmembrane region" description="Helical" evidence="9">
    <location>
        <begin position="48"/>
        <end position="77"/>
    </location>
</feature>
<reference evidence="11" key="1">
    <citation type="submission" date="2025-08" db="UniProtKB">
        <authorList>
            <consortium name="RefSeq"/>
        </authorList>
    </citation>
    <scope>IDENTIFICATION</scope>
    <source>
        <tissue evidence="11">Testes</tissue>
    </source>
</reference>
<keyword evidence="5 9" id="KW-0812">Transmembrane</keyword>
<evidence type="ECO:0000256" key="1">
    <source>
        <dbReference type="ARBA" id="ARBA00004477"/>
    </source>
</evidence>
<keyword evidence="8 9" id="KW-0472">Membrane</keyword>
<evidence type="ECO:0000313" key="11">
    <source>
        <dbReference type="RefSeq" id="XP_002740711.1"/>
    </source>
</evidence>
<keyword evidence="4" id="KW-0551">Lipid droplet</keyword>
<dbReference type="Pfam" id="PF16015">
    <property type="entry name" value="Promethin"/>
    <property type="match status" value="1"/>
</dbReference>
<evidence type="ECO:0000313" key="10">
    <source>
        <dbReference type="Proteomes" id="UP000694865"/>
    </source>
</evidence>
<dbReference type="GeneID" id="100373492"/>
<dbReference type="InterPro" id="IPR029709">
    <property type="entry name" value="LDAF1"/>
</dbReference>
<dbReference type="PANTHER" id="PTHR14275">
    <property type="entry name" value="PROMETHIN"/>
    <property type="match status" value="1"/>
</dbReference>
<name>A0ABM0GZA7_SACKO</name>
<comment type="subcellular location">
    <subcellularLocation>
        <location evidence="1">Endoplasmic reticulum membrane</location>
        <topology evidence="1">Multi-pass membrane protein</topology>
    </subcellularLocation>
    <subcellularLocation>
        <location evidence="2">Lipid droplet</location>
    </subcellularLocation>
</comment>
<evidence type="ECO:0000256" key="3">
    <source>
        <dbReference type="ARBA" id="ARBA00007618"/>
    </source>
</evidence>
<dbReference type="PANTHER" id="PTHR14275:SF0">
    <property type="entry name" value="LIPID DROPLET ASSEMBLY FACTOR 1"/>
    <property type="match status" value="1"/>
</dbReference>
<dbReference type="Proteomes" id="UP000694865">
    <property type="component" value="Unplaced"/>
</dbReference>
<accession>A0ABM0GZA7</accession>
<feature type="transmembrane region" description="Helical" evidence="9">
    <location>
        <begin position="89"/>
        <end position="122"/>
    </location>
</feature>
<keyword evidence="7 9" id="KW-1133">Transmembrane helix</keyword>
<evidence type="ECO:0000256" key="5">
    <source>
        <dbReference type="ARBA" id="ARBA00022692"/>
    </source>
</evidence>
<evidence type="ECO:0000256" key="9">
    <source>
        <dbReference type="SAM" id="Phobius"/>
    </source>
</evidence>
<protein>
    <submittedName>
        <fullName evidence="11">Uncharacterized protein LOC100373492</fullName>
    </submittedName>
</protein>
<gene>
    <name evidence="11" type="primary">LOC100373492</name>
</gene>
<comment type="similarity">
    <text evidence="3">Belongs to the LDAF1 family.</text>
</comment>
<keyword evidence="10" id="KW-1185">Reference proteome</keyword>
<organism evidence="10 11">
    <name type="scientific">Saccoglossus kowalevskii</name>
    <name type="common">Acorn worm</name>
    <dbReference type="NCBI Taxonomy" id="10224"/>
    <lineage>
        <taxon>Eukaryota</taxon>
        <taxon>Metazoa</taxon>
        <taxon>Hemichordata</taxon>
        <taxon>Enteropneusta</taxon>
        <taxon>Harrimaniidae</taxon>
        <taxon>Saccoglossus</taxon>
    </lineage>
</organism>
<proteinExistence type="inferred from homology"/>
<evidence type="ECO:0000256" key="7">
    <source>
        <dbReference type="ARBA" id="ARBA00022989"/>
    </source>
</evidence>
<keyword evidence="6" id="KW-0256">Endoplasmic reticulum</keyword>